<comment type="caution">
    <text evidence="1">The sequence shown here is derived from an EMBL/GenBank/DDBJ whole genome shotgun (WGS) entry which is preliminary data.</text>
</comment>
<proteinExistence type="predicted"/>
<name>A0ACC1WXK8_MELAZ</name>
<sequence>MFNVGNSSRVLFLALDFFDSFTIRNSSFLLEDLDYIVLACVSIASKRLSTAFPLNGYLATLVKKILYKYMLMFFVKYSDDKILDRNAT</sequence>
<keyword evidence="2" id="KW-1185">Reference proteome</keyword>
<dbReference type="EMBL" id="CM051406">
    <property type="protein sequence ID" value="KAJ4702690.1"/>
    <property type="molecule type" value="Genomic_DNA"/>
</dbReference>
<gene>
    <name evidence="1" type="ORF">OWV82_022701</name>
</gene>
<accession>A0ACC1WXK8</accession>
<organism evidence="1 2">
    <name type="scientific">Melia azedarach</name>
    <name type="common">Chinaberry tree</name>
    <dbReference type="NCBI Taxonomy" id="155640"/>
    <lineage>
        <taxon>Eukaryota</taxon>
        <taxon>Viridiplantae</taxon>
        <taxon>Streptophyta</taxon>
        <taxon>Embryophyta</taxon>
        <taxon>Tracheophyta</taxon>
        <taxon>Spermatophyta</taxon>
        <taxon>Magnoliopsida</taxon>
        <taxon>eudicotyledons</taxon>
        <taxon>Gunneridae</taxon>
        <taxon>Pentapetalae</taxon>
        <taxon>rosids</taxon>
        <taxon>malvids</taxon>
        <taxon>Sapindales</taxon>
        <taxon>Meliaceae</taxon>
        <taxon>Melia</taxon>
    </lineage>
</organism>
<evidence type="ECO:0000313" key="1">
    <source>
        <dbReference type="EMBL" id="KAJ4702690.1"/>
    </source>
</evidence>
<evidence type="ECO:0000313" key="2">
    <source>
        <dbReference type="Proteomes" id="UP001164539"/>
    </source>
</evidence>
<dbReference type="Proteomes" id="UP001164539">
    <property type="component" value="Chromosome 13"/>
</dbReference>
<protein>
    <submittedName>
        <fullName evidence="1">Uncharacterized protein</fullName>
    </submittedName>
</protein>
<reference evidence="1 2" key="1">
    <citation type="journal article" date="2023" name="Science">
        <title>Complex scaffold remodeling in plant triterpene biosynthesis.</title>
        <authorList>
            <person name="De La Pena R."/>
            <person name="Hodgson H."/>
            <person name="Liu J.C."/>
            <person name="Stephenson M.J."/>
            <person name="Martin A.C."/>
            <person name="Owen C."/>
            <person name="Harkess A."/>
            <person name="Leebens-Mack J."/>
            <person name="Jimenez L.E."/>
            <person name="Osbourn A."/>
            <person name="Sattely E.S."/>
        </authorList>
    </citation>
    <scope>NUCLEOTIDE SEQUENCE [LARGE SCALE GENOMIC DNA]</scope>
    <source>
        <strain evidence="2">cv. JPN11</strain>
        <tissue evidence="1">Leaf</tissue>
    </source>
</reference>